<dbReference type="PANTHER" id="PTHR11733:SF167">
    <property type="entry name" value="FI17812P1-RELATED"/>
    <property type="match status" value="1"/>
</dbReference>
<evidence type="ECO:0000256" key="4">
    <source>
        <dbReference type="ARBA" id="ARBA00022723"/>
    </source>
</evidence>
<evidence type="ECO:0000259" key="9">
    <source>
        <dbReference type="Pfam" id="PF05649"/>
    </source>
</evidence>
<evidence type="ECO:0000259" key="8">
    <source>
        <dbReference type="Pfam" id="PF01431"/>
    </source>
</evidence>
<keyword evidence="6" id="KW-0862">Zinc</keyword>
<evidence type="ECO:0000256" key="3">
    <source>
        <dbReference type="ARBA" id="ARBA00022670"/>
    </source>
</evidence>
<dbReference type="CDD" id="cd08662">
    <property type="entry name" value="M13"/>
    <property type="match status" value="1"/>
</dbReference>
<evidence type="ECO:0008006" key="12">
    <source>
        <dbReference type="Google" id="ProtNLM"/>
    </source>
</evidence>
<dbReference type="Pfam" id="PF01431">
    <property type="entry name" value="Peptidase_M13"/>
    <property type="match status" value="1"/>
</dbReference>
<dbReference type="GO" id="GO:0004222">
    <property type="term" value="F:metalloendopeptidase activity"/>
    <property type="evidence" value="ECO:0007669"/>
    <property type="project" value="InterPro"/>
</dbReference>
<dbReference type="InterPro" id="IPR000718">
    <property type="entry name" value="Peptidase_M13"/>
</dbReference>
<dbReference type="Pfam" id="PF05649">
    <property type="entry name" value="Peptidase_M13_N"/>
    <property type="match status" value="1"/>
</dbReference>
<dbReference type="SUPFAM" id="SSF55486">
    <property type="entry name" value="Metalloproteases ('zincins'), catalytic domain"/>
    <property type="match status" value="1"/>
</dbReference>
<dbReference type="Proteomes" id="UP000054107">
    <property type="component" value="Unassembled WGS sequence"/>
</dbReference>
<keyword evidence="5" id="KW-0378">Hydrolase</keyword>
<keyword evidence="7" id="KW-0482">Metalloprotease</keyword>
<evidence type="ECO:0000256" key="6">
    <source>
        <dbReference type="ARBA" id="ARBA00022833"/>
    </source>
</evidence>
<dbReference type="GO" id="GO:0046872">
    <property type="term" value="F:metal ion binding"/>
    <property type="evidence" value="ECO:0007669"/>
    <property type="project" value="UniProtKB-KW"/>
</dbReference>
<dbReference type="PRINTS" id="PR00786">
    <property type="entry name" value="NEPRILYSIN"/>
</dbReference>
<dbReference type="EMBL" id="LN721303">
    <property type="protein sequence ID" value="CEP09245.1"/>
    <property type="molecule type" value="Genomic_DNA"/>
</dbReference>
<feature type="domain" description="Peptidase M13 C-terminal" evidence="8">
    <location>
        <begin position="506"/>
        <end position="715"/>
    </location>
</feature>
<feature type="domain" description="Peptidase M13 N-terminal" evidence="9">
    <location>
        <begin position="41"/>
        <end position="441"/>
    </location>
</feature>
<dbReference type="PROSITE" id="PS51885">
    <property type="entry name" value="NEPRILYSIN"/>
    <property type="match status" value="1"/>
</dbReference>
<evidence type="ECO:0000313" key="11">
    <source>
        <dbReference type="Proteomes" id="UP000054107"/>
    </source>
</evidence>
<dbReference type="InterPro" id="IPR042089">
    <property type="entry name" value="Peptidase_M13_dom_2"/>
</dbReference>
<dbReference type="InterPro" id="IPR008753">
    <property type="entry name" value="Peptidase_M13_N"/>
</dbReference>
<name>A0A0B7N155_9FUNG</name>
<dbReference type="GO" id="GO:0016485">
    <property type="term" value="P:protein processing"/>
    <property type="evidence" value="ECO:0007669"/>
    <property type="project" value="TreeGrafter"/>
</dbReference>
<dbReference type="InterPro" id="IPR024079">
    <property type="entry name" value="MetalloPept_cat_dom_sf"/>
</dbReference>
<gene>
    <name evidence="10" type="primary">PARPA_02722.1 scaffold 5218</name>
</gene>
<comment type="cofactor">
    <cofactor evidence="1">
        <name>Zn(2+)</name>
        <dbReference type="ChEBI" id="CHEBI:29105"/>
    </cofactor>
</comment>
<accession>A0A0B7N155</accession>
<evidence type="ECO:0000256" key="2">
    <source>
        <dbReference type="ARBA" id="ARBA00007357"/>
    </source>
</evidence>
<keyword evidence="11" id="KW-1185">Reference proteome</keyword>
<organism evidence="10 11">
    <name type="scientific">Parasitella parasitica</name>
    <dbReference type="NCBI Taxonomy" id="35722"/>
    <lineage>
        <taxon>Eukaryota</taxon>
        <taxon>Fungi</taxon>
        <taxon>Fungi incertae sedis</taxon>
        <taxon>Mucoromycota</taxon>
        <taxon>Mucoromycotina</taxon>
        <taxon>Mucoromycetes</taxon>
        <taxon>Mucorales</taxon>
        <taxon>Mucorineae</taxon>
        <taxon>Mucoraceae</taxon>
        <taxon>Parasitella</taxon>
    </lineage>
</organism>
<dbReference type="PANTHER" id="PTHR11733">
    <property type="entry name" value="ZINC METALLOPROTEASE FAMILY M13 NEPRILYSIN-RELATED"/>
    <property type="match status" value="1"/>
</dbReference>
<dbReference type="OrthoDB" id="6475849at2759"/>
<sequence>MAPALDLSAHNVSNPQDTCYSSACIETAASLLKSMNMNIDPCSDFYQWQLDQKYRHTRRIVSIVEVESKYHRDKLRTILDGSYSDLLKSTKSKSSFQVNAKNGVKIDKANFQVIKNYYTSCVQVESNGTEALSSFFTDLKELIQETTQYNSTAFHLTPKAMEIISYPNKLVDGIVIDVGGLFTMEMLPEQNNRTKMSIAVYPASEFDNPDAALLLNEGPNKLVDLALPLFGYQNMTDRDLERISLLRDSGLQMMTETEIRSMVEDAVALQTKLYKLNQAANENSKHYSVHELSGAFKFIDWASIIYSNVPQGRNIFDLRVQVYNARYFQEIDYYSGRNKKDSARKASNLDSEMRRLMPDFPFQTRSNLCVDKVLDNLNLVSGRFYAMFTFNGESDRFKLGKIAESIKESLGNRIKMADWLDEPTRASAIIKLDAIQKSIGYSTSYPDERSPKDIHDYLRGLKADFDNFYDNEKAVAQWTLRVYWDTIGRMLKPTEWIGVSSPQVVNAFNDFTKNSIFVNAAFTQKPNYDHDYPDYLNYGGIGTTLGHEYSHAFDDAGSQFDEFGVERNWWSNATKTEYAKKSQCFIEQYSNATITDERGKKYSIDGTLTLGENIADNEGLSATYYAYLKLKNSGKGYNPKLPGLQKFSPEALFFINAGLSFCSKPLPGTTKDTIKDEHIPDSVRANKLFQNSKEFARTFNCPVGSKMNPAKKCKIW</sequence>
<evidence type="ECO:0000313" key="10">
    <source>
        <dbReference type="EMBL" id="CEP09245.1"/>
    </source>
</evidence>
<keyword evidence="3" id="KW-0645">Protease</keyword>
<evidence type="ECO:0000256" key="7">
    <source>
        <dbReference type="ARBA" id="ARBA00023049"/>
    </source>
</evidence>
<reference evidence="10 11" key="1">
    <citation type="submission" date="2014-09" db="EMBL/GenBank/DDBJ databases">
        <authorList>
            <person name="Ellenberger Sabrina"/>
        </authorList>
    </citation>
    <scope>NUCLEOTIDE SEQUENCE [LARGE SCALE GENOMIC DNA]</scope>
    <source>
        <strain evidence="10 11">CBS 412.66</strain>
    </source>
</reference>
<dbReference type="AlphaFoldDB" id="A0A0B7N155"/>
<evidence type="ECO:0000256" key="5">
    <source>
        <dbReference type="ARBA" id="ARBA00022801"/>
    </source>
</evidence>
<keyword evidence="4" id="KW-0479">Metal-binding</keyword>
<proteinExistence type="inferred from homology"/>
<protein>
    <recommendedName>
        <fullName evidence="12">Peptidase M13 C-terminal domain-containing protein</fullName>
    </recommendedName>
</protein>
<dbReference type="GO" id="GO:0005886">
    <property type="term" value="C:plasma membrane"/>
    <property type="evidence" value="ECO:0007669"/>
    <property type="project" value="TreeGrafter"/>
</dbReference>
<comment type="similarity">
    <text evidence="2">Belongs to the peptidase M13 family.</text>
</comment>
<dbReference type="Gene3D" id="3.40.390.10">
    <property type="entry name" value="Collagenase (Catalytic Domain)"/>
    <property type="match status" value="1"/>
</dbReference>
<evidence type="ECO:0000256" key="1">
    <source>
        <dbReference type="ARBA" id="ARBA00001947"/>
    </source>
</evidence>
<dbReference type="Gene3D" id="1.10.1380.10">
    <property type="entry name" value="Neutral endopeptidase , domain2"/>
    <property type="match status" value="1"/>
</dbReference>
<dbReference type="InterPro" id="IPR018497">
    <property type="entry name" value="Peptidase_M13_C"/>
</dbReference>